<dbReference type="NCBIfam" id="TIGR04056">
    <property type="entry name" value="OMP_RagA_SusC"/>
    <property type="match status" value="1"/>
</dbReference>
<dbReference type="GO" id="GO:0009279">
    <property type="term" value="C:cell outer membrane"/>
    <property type="evidence" value="ECO:0007669"/>
    <property type="project" value="UniProtKB-SubCell"/>
</dbReference>
<dbReference type="Pfam" id="PF00593">
    <property type="entry name" value="TonB_dep_Rec_b-barrel"/>
    <property type="match status" value="1"/>
</dbReference>
<dbReference type="AlphaFoldDB" id="A0A4S8HUN8"/>
<keyword evidence="2 8" id="KW-0813">Transport</keyword>
<organism evidence="13 14">
    <name type="scientific">Niastella caeni</name>
    <dbReference type="NCBI Taxonomy" id="2569763"/>
    <lineage>
        <taxon>Bacteria</taxon>
        <taxon>Pseudomonadati</taxon>
        <taxon>Bacteroidota</taxon>
        <taxon>Chitinophagia</taxon>
        <taxon>Chitinophagales</taxon>
        <taxon>Chitinophagaceae</taxon>
        <taxon>Niastella</taxon>
    </lineage>
</organism>
<dbReference type="SUPFAM" id="SSF56935">
    <property type="entry name" value="Porins"/>
    <property type="match status" value="1"/>
</dbReference>
<dbReference type="Pfam" id="PF13715">
    <property type="entry name" value="CarbopepD_reg_2"/>
    <property type="match status" value="1"/>
</dbReference>
<evidence type="ECO:0000256" key="8">
    <source>
        <dbReference type="PROSITE-ProRule" id="PRU01360"/>
    </source>
</evidence>
<keyword evidence="5 9" id="KW-0798">TonB box</keyword>
<evidence type="ECO:0000256" key="6">
    <source>
        <dbReference type="ARBA" id="ARBA00023136"/>
    </source>
</evidence>
<keyword evidence="14" id="KW-1185">Reference proteome</keyword>
<evidence type="ECO:0000256" key="1">
    <source>
        <dbReference type="ARBA" id="ARBA00004571"/>
    </source>
</evidence>
<comment type="caution">
    <text evidence="13">The sequence shown here is derived from an EMBL/GenBank/DDBJ whole genome shotgun (WGS) entry which is preliminary data.</text>
</comment>
<dbReference type="GO" id="GO:0006826">
    <property type="term" value="P:iron ion transport"/>
    <property type="evidence" value="ECO:0007669"/>
    <property type="project" value="UniProtKB-KW"/>
</dbReference>
<dbReference type="NCBIfam" id="TIGR04057">
    <property type="entry name" value="SusC_RagA_signa"/>
    <property type="match status" value="1"/>
</dbReference>
<reference evidence="13 14" key="1">
    <citation type="submission" date="2019-04" db="EMBL/GenBank/DDBJ databases">
        <title>Niastella caeni sp. nov., isolated from activated sludge.</title>
        <authorList>
            <person name="Sheng M."/>
        </authorList>
    </citation>
    <scope>NUCLEOTIDE SEQUENCE [LARGE SCALE GENOMIC DNA]</scope>
    <source>
        <strain evidence="13 14">HX-2-15</strain>
    </source>
</reference>
<keyword evidence="7 8" id="KW-0998">Cell outer membrane</keyword>
<dbReference type="InterPro" id="IPR036942">
    <property type="entry name" value="Beta-barrel_TonB_sf"/>
</dbReference>
<dbReference type="Gene3D" id="2.40.170.20">
    <property type="entry name" value="TonB-dependent receptor, beta-barrel domain"/>
    <property type="match status" value="1"/>
</dbReference>
<dbReference type="InterPro" id="IPR023997">
    <property type="entry name" value="TonB-dep_OMP_SusC/RagA_CS"/>
</dbReference>
<dbReference type="InterPro" id="IPR037066">
    <property type="entry name" value="Plug_dom_sf"/>
</dbReference>
<evidence type="ECO:0000256" key="9">
    <source>
        <dbReference type="RuleBase" id="RU003357"/>
    </source>
</evidence>
<feature type="domain" description="TonB-dependent receptor plug" evidence="12">
    <location>
        <begin position="239"/>
        <end position="369"/>
    </location>
</feature>
<dbReference type="Proteomes" id="UP000306918">
    <property type="component" value="Unassembled WGS sequence"/>
</dbReference>
<dbReference type="Pfam" id="PF07715">
    <property type="entry name" value="Plug"/>
    <property type="match status" value="1"/>
</dbReference>
<evidence type="ECO:0000313" key="14">
    <source>
        <dbReference type="Proteomes" id="UP000306918"/>
    </source>
</evidence>
<keyword evidence="6 8" id="KW-0472">Membrane</keyword>
<evidence type="ECO:0000256" key="5">
    <source>
        <dbReference type="ARBA" id="ARBA00023077"/>
    </source>
</evidence>
<dbReference type="OrthoDB" id="9768177at2"/>
<protein>
    <submittedName>
        <fullName evidence="13">SusC/RagA family TonB-linked outer membrane protein</fullName>
    </submittedName>
</protein>
<dbReference type="InterPro" id="IPR012910">
    <property type="entry name" value="Plug_dom"/>
</dbReference>
<dbReference type="Gene3D" id="2.60.40.1120">
    <property type="entry name" value="Carboxypeptidase-like, regulatory domain"/>
    <property type="match status" value="1"/>
</dbReference>
<dbReference type="PROSITE" id="PS52016">
    <property type="entry name" value="TONB_DEPENDENT_REC_3"/>
    <property type="match status" value="1"/>
</dbReference>
<evidence type="ECO:0000256" key="7">
    <source>
        <dbReference type="ARBA" id="ARBA00023237"/>
    </source>
</evidence>
<sequence>MQVFAQGKVCPASSGSEPKPLNKAATKIMRIMKLTVILLTVAMLQVNANGFSQTITFSGKNVPLEKIFSIIKTQAGFGFFYFDEQLKDAKKVTINVKNAAVEEVLSICMKDQPYDYTIKGKTIFIINKQKKEKTSASAITNEQGDKRINISGRVTGEQGEPVIGATITIKGTEVATTTNERGQFTLNDVDEDAVLIITNVSYQSQEIALRGRSSVEVRMRVNAGNLDEAVVVAYNTTTQRKNVGAVTVVKGEQIATLPNRSFDKSLQGLVPGLLVTSGTSLPGGGVGNFILRGIATAADPINGSTVRNPLIVVDGVPISQDQFQTFIEGPNVPISNPLAQLNTSDIETISVLKDASAIALYGSRASNGVIVITTKRGKAGKTNFSFRHQTDLASRYMGKTKMLNQQEYLDLLFESYRNLNSPDYPDDASIYADLRKKFPVIVNAPGDTSFYPQADWYGELFRKTALTFSNELSMSGGSEKSNFYLNLEYTKQNGIVKATGYDRKSLRFNFENRPATWLKLGINSTLSYNVQDYGGSNRSYNGTVVNHLSPLNPIRDTDGNYVLNYRAGGGPSNASLFANPAAQAEFNTNRNTAYRGLTNLNGEISFLKYFKFNTIAGVDFMLTEAKEKADPRMVDIGGDQTTISGIGRVEEQSLRRINLISTNMMRYIRTFHNDHAINLLIGQEAQIQTQKHSLIAVKRLSLPYYDQINSNGVLPLRQSVGNFKETLLSFFGQANYGFKNKYFLSGSVRKDGSSRFGKDKQYGTYWSAGAGWVVTGEEFMKGSSSWLNYLKLRGSVGAAGNAGAINAVTKFDEMNSLVFLGGTAMTASDRPGNPDIKWEQTFSWDAGLETRLWKERISFTADVYKRKTKDLIYLIPLVASTGYTDVLQNIGEIENHGVELSLSVNVIKNRNWSWIIDANWSTNQNKLVKANVPVASLFLSTIGNKEGENFNSFYMPIWAGVNAADGSPQWLDSAGNVVTAYPGAIKHRKFVGKPQPDGFGGVSTRLIYKAFEFSARFYYQYGYQLMIQDDLVSDGAIPYINQDRRALDRWQKPGDNATNPKRILNNPSGSATYRPSTRYLFDGDHIRLQNVTITYNVPKAIVERLHMTGIRLLVQGNNLGLRTKYPGMDPDLVNTIGGTDISLFPSQRSFSFGINANF</sequence>
<dbReference type="InterPro" id="IPR008969">
    <property type="entry name" value="CarboxyPept-like_regulatory"/>
</dbReference>
<evidence type="ECO:0000256" key="3">
    <source>
        <dbReference type="ARBA" id="ARBA00022452"/>
    </source>
</evidence>
<dbReference type="InterPro" id="IPR039426">
    <property type="entry name" value="TonB-dep_rcpt-like"/>
</dbReference>
<evidence type="ECO:0000256" key="10">
    <source>
        <dbReference type="SAM" id="MobiDB-lite"/>
    </source>
</evidence>
<dbReference type="EMBL" id="STFF01000003">
    <property type="protein sequence ID" value="THU39323.1"/>
    <property type="molecule type" value="Genomic_DNA"/>
</dbReference>
<dbReference type="SUPFAM" id="SSF49464">
    <property type="entry name" value="Carboxypeptidase regulatory domain-like"/>
    <property type="match status" value="1"/>
</dbReference>
<feature type="region of interest" description="Disordered" evidence="10">
    <location>
        <begin position="1051"/>
        <end position="1070"/>
    </location>
</feature>
<evidence type="ECO:0000259" key="12">
    <source>
        <dbReference type="Pfam" id="PF07715"/>
    </source>
</evidence>
<feature type="region of interest" description="Disordered" evidence="10">
    <location>
        <begin position="1"/>
        <end position="20"/>
    </location>
</feature>
<dbReference type="InterPro" id="IPR023996">
    <property type="entry name" value="TonB-dep_OMP_SusC/RagA"/>
</dbReference>
<dbReference type="InterPro" id="IPR000531">
    <property type="entry name" value="Beta-barrel_TonB"/>
</dbReference>
<name>A0A4S8HUN8_9BACT</name>
<keyword evidence="3 8" id="KW-1134">Transmembrane beta strand</keyword>
<evidence type="ECO:0000313" key="13">
    <source>
        <dbReference type="EMBL" id="THU39323.1"/>
    </source>
</evidence>
<comment type="similarity">
    <text evidence="8 9">Belongs to the TonB-dependent receptor family.</text>
</comment>
<feature type="domain" description="TonB-dependent receptor-like beta-barrel" evidence="11">
    <location>
        <begin position="537"/>
        <end position="923"/>
    </location>
</feature>
<accession>A0A4S8HUN8</accession>
<proteinExistence type="inferred from homology"/>
<gene>
    <name evidence="13" type="ORF">FAM09_12480</name>
</gene>
<dbReference type="Gene3D" id="2.170.130.10">
    <property type="entry name" value="TonB-dependent receptor, plug domain"/>
    <property type="match status" value="1"/>
</dbReference>
<evidence type="ECO:0000256" key="4">
    <source>
        <dbReference type="ARBA" id="ARBA00022692"/>
    </source>
</evidence>
<keyword evidence="4 8" id="KW-0812">Transmembrane</keyword>
<evidence type="ECO:0000256" key="2">
    <source>
        <dbReference type="ARBA" id="ARBA00022448"/>
    </source>
</evidence>
<comment type="subcellular location">
    <subcellularLocation>
        <location evidence="1 8">Cell outer membrane</location>
        <topology evidence="1 8">Multi-pass membrane protein</topology>
    </subcellularLocation>
</comment>
<evidence type="ECO:0000259" key="11">
    <source>
        <dbReference type="Pfam" id="PF00593"/>
    </source>
</evidence>